<accession>A0A1A9MCT3</accession>
<dbReference type="STRING" id="1843580.A7D17_15875"/>
<comment type="caution">
    <text evidence="1">The sequence shown here is derived from an EMBL/GenBank/DDBJ whole genome shotgun (WGS) entry which is preliminary data.</text>
</comment>
<evidence type="ECO:0000313" key="2">
    <source>
        <dbReference type="Proteomes" id="UP000077659"/>
    </source>
</evidence>
<proteinExistence type="predicted"/>
<protein>
    <submittedName>
        <fullName evidence="1">Uncharacterized protein</fullName>
    </submittedName>
</protein>
<name>A0A1A9MCT3_9XANT</name>
<reference evidence="1 2" key="1">
    <citation type="submission" date="2016-05" db="EMBL/GenBank/DDBJ databases">
        <title>Pathogenic, phenotypic and molecular characterisation of Xanthomonas nasturtii sp. nov. and Xanthomonas floridensis sp. nov., new species of Xanthomonas associated with watercress production in Florida.</title>
        <authorList>
            <person name="Vicente J.G."/>
            <person name="Rothwell S."/>
            <person name="Holub E.B."/>
            <person name="Studholme D.J."/>
        </authorList>
    </citation>
    <scope>NUCLEOTIDE SEQUENCE [LARGE SCALE GENOMIC DNA]</scope>
    <source>
        <strain evidence="1 2">WHRI 8848</strain>
    </source>
</reference>
<gene>
    <name evidence="1" type="ORF">A7D17_15875</name>
</gene>
<dbReference type="Proteomes" id="UP000077659">
    <property type="component" value="Unassembled WGS sequence"/>
</dbReference>
<sequence length="75" mass="8600">MARVCTSCKRSLSDSEFPTQNGRVVNVCVLCRNDIKRAQTRLAPIRRDPEQIRLNNVAALWHGPVRRTHLLRYAA</sequence>
<evidence type="ECO:0000313" key="1">
    <source>
        <dbReference type="EMBL" id="OAG67666.1"/>
    </source>
</evidence>
<dbReference type="EMBL" id="LXNG01000014">
    <property type="protein sequence ID" value="OAG67666.1"/>
    <property type="molecule type" value="Genomic_DNA"/>
</dbReference>
<organism evidence="1 2">
    <name type="scientific">Xanthomonas floridensis</name>
    <dbReference type="NCBI Taxonomy" id="1843580"/>
    <lineage>
        <taxon>Bacteria</taxon>
        <taxon>Pseudomonadati</taxon>
        <taxon>Pseudomonadota</taxon>
        <taxon>Gammaproteobacteria</taxon>
        <taxon>Lysobacterales</taxon>
        <taxon>Lysobacteraceae</taxon>
        <taxon>Xanthomonas</taxon>
    </lineage>
</organism>
<dbReference type="AlphaFoldDB" id="A0A1A9MCT3"/>